<dbReference type="EMBL" id="JBJGBS010000105">
    <property type="protein sequence ID" value="MFO3706656.1"/>
    <property type="molecule type" value="Genomic_DNA"/>
</dbReference>
<sequence>MEVKPGYKLTDVGVIPEDWEIKSFGELFEFRNGVNADKNAYGEGVRFINVLEPITYSHLHGQDIPGRVSLPERIINHYAIKKGDVIFNRTSETESEIGLAATYLDSEVVVFGGFVIRGRPIFQALDPLYSGYAFRAPFIRSQIVPMGQGAVRANIGQQSLGKVLAPIPPYEDQRAIASVLSDMDALLDGLDRLIAKKRAIKQSSMQKILAGHIRLPGFSGEWEVKTLGDVVDQFVGGGTPSRANPAYWGNEIPWVTVNDFATFNPFQAQEGITRLGLCNSASNLIPAGTLITSVRMTLGKAVVYQVDVAINQDMKALFLNSDVTVDFLFHWFSCYGERIDDIGSGSTVKGISVNELKRLEISFPKKNEQTAIATVLTDMDAEIIALETRRAKTRALKQAMMQELLTGKTRLI</sequence>
<dbReference type="Pfam" id="PF01420">
    <property type="entry name" value="Methylase_S"/>
    <property type="match status" value="2"/>
</dbReference>
<dbReference type="SUPFAM" id="SSF116734">
    <property type="entry name" value="DNA methylase specificity domain"/>
    <property type="match status" value="2"/>
</dbReference>
<keyword evidence="5" id="KW-0540">Nuclease</keyword>
<evidence type="ECO:0000256" key="1">
    <source>
        <dbReference type="ARBA" id="ARBA00010923"/>
    </source>
</evidence>
<keyword evidence="8" id="KW-1185">Reference proteome</keyword>
<feature type="domain" description="Type I restriction modification DNA specificity" evidence="4">
    <location>
        <begin position="221"/>
        <end position="390"/>
    </location>
</feature>
<dbReference type="GO" id="GO:0003677">
    <property type="term" value="F:DNA binding"/>
    <property type="evidence" value="ECO:0007669"/>
    <property type="project" value="UniProtKB-KW"/>
</dbReference>
<evidence type="ECO:0000259" key="4">
    <source>
        <dbReference type="Pfam" id="PF01420"/>
    </source>
</evidence>
<reference evidence="6 7" key="1">
    <citation type="submission" date="2016-08" db="EMBL/GenBank/DDBJ databases">
        <authorList>
            <person name="Seilhamer J.J."/>
        </authorList>
    </citation>
    <scope>NUCLEOTIDE SEQUENCE [LARGE SCALE GENOMIC DNA]</scope>
    <source>
        <strain evidence="6 7">CFBP4690</strain>
    </source>
</reference>
<evidence type="ECO:0000256" key="2">
    <source>
        <dbReference type="ARBA" id="ARBA00022747"/>
    </source>
</evidence>
<evidence type="ECO:0000313" key="7">
    <source>
        <dbReference type="Proteomes" id="UP000237872"/>
    </source>
</evidence>
<dbReference type="EMBL" id="MDEC01000004">
    <property type="protein sequence ID" value="PPU65615.1"/>
    <property type="molecule type" value="Genomic_DNA"/>
</dbReference>
<dbReference type="CDD" id="cd17285">
    <property type="entry name" value="RMtype1_S_Csp16704I_TRD2-CR2_like"/>
    <property type="match status" value="1"/>
</dbReference>
<dbReference type="InterPro" id="IPR044946">
    <property type="entry name" value="Restrct_endonuc_typeI_TRD_sf"/>
</dbReference>
<dbReference type="RefSeq" id="WP_104539730.1">
    <property type="nucleotide sequence ID" value="NZ_JBJGBS010000105.1"/>
</dbReference>
<name>A0A2S7CVJ9_9XANT</name>
<dbReference type="InterPro" id="IPR052021">
    <property type="entry name" value="Type-I_RS_S_subunit"/>
</dbReference>
<comment type="caution">
    <text evidence="6">The sequence shown here is derived from an EMBL/GenBank/DDBJ whole genome shotgun (WGS) entry which is preliminary data.</text>
</comment>
<dbReference type="EC" id="3.1.21.-" evidence="5"/>
<dbReference type="Proteomes" id="UP000237872">
    <property type="component" value="Unassembled WGS sequence"/>
</dbReference>
<dbReference type="Gene3D" id="1.10.287.1120">
    <property type="entry name" value="Bipartite methylase S protein"/>
    <property type="match status" value="1"/>
</dbReference>
<dbReference type="PANTHER" id="PTHR30408:SF12">
    <property type="entry name" value="TYPE I RESTRICTION ENZYME MJAVIII SPECIFICITY SUBUNIT"/>
    <property type="match status" value="1"/>
</dbReference>
<evidence type="ECO:0000313" key="8">
    <source>
        <dbReference type="Proteomes" id="UP001637990"/>
    </source>
</evidence>
<dbReference type="InterPro" id="IPR000055">
    <property type="entry name" value="Restrct_endonuc_typeI_TRD"/>
</dbReference>
<dbReference type="PANTHER" id="PTHR30408">
    <property type="entry name" value="TYPE-1 RESTRICTION ENZYME ECOKI SPECIFICITY PROTEIN"/>
    <property type="match status" value="1"/>
</dbReference>
<organism evidence="6 7">
    <name type="scientific">Xanthomonas codiaei</name>
    <dbReference type="NCBI Taxonomy" id="56463"/>
    <lineage>
        <taxon>Bacteria</taxon>
        <taxon>Pseudomonadati</taxon>
        <taxon>Pseudomonadota</taxon>
        <taxon>Gammaproteobacteria</taxon>
        <taxon>Lysobacterales</taxon>
        <taxon>Lysobacteraceae</taxon>
        <taxon>Xanthomonas</taxon>
    </lineage>
</organism>
<feature type="domain" description="Type I restriction modification DNA specificity" evidence="4">
    <location>
        <begin position="16"/>
        <end position="186"/>
    </location>
</feature>
<dbReference type="Proteomes" id="UP001637990">
    <property type="component" value="Unassembled WGS sequence"/>
</dbReference>
<keyword evidence="2" id="KW-0680">Restriction system</keyword>
<gene>
    <name evidence="5" type="ORF">ACI6Q5_17155</name>
    <name evidence="6" type="ORF">XcodCFBP4690_03765</name>
</gene>
<dbReference type="OrthoDB" id="9798929at2"/>
<proteinExistence type="inferred from homology"/>
<protein>
    <submittedName>
        <fullName evidence="5">Restriction endonuclease subunit S</fullName>
        <ecNumber evidence="5">3.1.21.-</ecNumber>
    </submittedName>
</protein>
<dbReference type="CDD" id="cd17517">
    <property type="entry name" value="RMtype1_S_EcoKI_StySPI-TRD2-CR2_like"/>
    <property type="match status" value="1"/>
</dbReference>
<keyword evidence="3" id="KW-0238">DNA-binding</keyword>
<evidence type="ECO:0000313" key="5">
    <source>
        <dbReference type="EMBL" id="MFO3706656.1"/>
    </source>
</evidence>
<comment type="similarity">
    <text evidence="1">Belongs to the type-I restriction system S methylase family.</text>
</comment>
<evidence type="ECO:0000256" key="3">
    <source>
        <dbReference type="ARBA" id="ARBA00023125"/>
    </source>
</evidence>
<reference evidence="5 8" key="2">
    <citation type="submission" date="2024-11" db="EMBL/GenBank/DDBJ databases">
        <title>Genome sequencing of Xanthomonas codiaei.</title>
        <authorList>
            <person name="Studholme D.J."/>
        </authorList>
    </citation>
    <scope>NUCLEOTIDE SEQUENCE [LARGE SCALE GENOMIC DNA]</scope>
    <source>
        <strain evidence="5 8">NCPPB 4350</strain>
    </source>
</reference>
<keyword evidence="5" id="KW-0378">Hydrolase</keyword>
<dbReference type="GO" id="GO:0009307">
    <property type="term" value="P:DNA restriction-modification system"/>
    <property type="evidence" value="ECO:0007669"/>
    <property type="project" value="UniProtKB-KW"/>
</dbReference>
<dbReference type="Gene3D" id="3.90.220.20">
    <property type="entry name" value="DNA methylase specificity domains"/>
    <property type="match status" value="2"/>
</dbReference>
<accession>A0A2S7CVJ9</accession>
<keyword evidence="5" id="KW-0255">Endonuclease</keyword>
<dbReference type="GO" id="GO:0004519">
    <property type="term" value="F:endonuclease activity"/>
    <property type="evidence" value="ECO:0007669"/>
    <property type="project" value="UniProtKB-KW"/>
</dbReference>
<dbReference type="AlphaFoldDB" id="A0A2S7CVJ9"/>
<evidence type="ECO:0000313" key="6">
    <source>
        <dbReference type="EMBL" id="PPU65615.1"/>
    </source>
</evidence>
<dbReference type="GO" id="GO:0016787">
    <property type="term" value="F:hydrolase activity"/>
    <property type="evidence" value="ECO:0007669"/>
    <property type="project" value="UniProtKB-KW"/>
</dbReference>